<evidence type="ECO:0000256" key="7">
    <source>
        <dbReference type="ARBA" id="ARBA00022984"/>
    </source>
</evidence>
<evidence type="ECO:0000256" key="8">
    <source>
        <dbReference type="ARBA" id="ARBA00023316"/>
    </source>
</evidence>
<evidence type="ECO:0000313" key="11">
    <source>
        <dbReference type="EMBL" id="SNZ20244.1"/>
    </source>
</evidence>
<reference evidence="11 12" key="1">
    <citation type="submission" date="2017-09" db="EMBL/GenBank/DDBJ databases">
        <authorList>
            <person name="Ehlers B."/>
            <person name="Leendertz F.H."/>
        </authorList>
    </citation>
    <scope>NUCLEOTIDE SEQUENCE [LARGE SCALE GENOMIC DNA]</scope>
    <source>
        <strain evidence="11 12">DSM 18289</strain>
    </source>
</reference>
<dbReference type="EMBL" id="OBEL01000004">
    <property type="protein sequence ID" value="SNZ20244.1"/>
    <property type="molecule type" value="Genomic_DNA"/>
</dbReference>
<sequence length="234" mass="26102">MTNFTKFKNGLNRGPISLSRRSFLCGAMALGLGGCQSTRTAPLKTAKLSVPDMYQARPKERFPLPAVKPGDVPRKFWRKLVDDPTGERPGTLVVDTPHKYLYWVMEDGKAMRYGIGVGRQGFSWAGRANVAWKRAWPTWTPPSEMIDRQPELKKWRKGMPPGLGNPLGARALYIFSGGKDTLYRLHGTNEPRSIGKAVSSGCIRLLNQDIIDLYNRVPKNTPIVVIPDPKTKIA</sequence>
<dbReference type="CDD" id="cd16913">
    <property type="entry name" value="YkuD_like"/>
    <property type="match status" value="1"/>
</dbReference>
<dbReference type="RefSeq" id="WP_097154611.1">
    <property type="nucleotide sequence ID" value="NZ_OBEL01000004.1"/>
</dbReference>
<comment type="pathway">
    <text evidence="1 9">Cell wall biogenesis; peptidoglycan biosynthesis.</text>
</comment>
<dbReference type="InterPro" id="IPR038063">
    <property type="entry name" value="Transpep_catalytic_dom"/>
</dbReference>
<keyword evidence="5" id="KW-0378">Hydrolase</keyword>
<dbReference type="Gene3D" id="2.40.440.10">
    <property type="entry name" value="L,D-transpeptidase catalytic domain-like"/>
    <property type="match status" value="1"/>
</dbReference>
<feature type="domain" description="L,D-TPase catalytic" evidence="10">
    <location>
        <begin position="90"/>
        <end position="226"/>
    </location>
</feature>
<keyword evidence="4" id="KW-0808">Transferase</keyword>
<dbReference type="Pfam" id="PF03734">
    <property type="entry name" value="YkuD"/>
    <property type="match status" value="1"/>
</dbReference>
<evidence type="ECO:0000256" key="1">
    <source>
        <dbReference type="ARBA" id="ARBA00004752"/>
    </source>
</evidence>
<evidence type="ECO:0000256" key="5">
    <source>
        <dbReference type="ARBA" id="ARBA00022801"/>
    </source>
</evidence>
<evidence type="ECO:0000256" key="9">
    <source>
        <dbReference type="PROSITE-ProRule" id="PRU01373"/>
    </source>
</evidence>
<evidence type="ECO:0000256" key="4">
    <source>
        <dbReference type="ARBA" id="ARBA00022679"/>
    </source>
</evidence>
<evidence type="ECO:0000259" key="10">
    <source>
        <dbReference type="PROSITE" id="PS52029"/>
    </source>
</evidence>
<dbReference type="OrthoDB" id="8478453at2"/>
<organism evidence="11 12">
    <name type="scientific">Cohaesibacter gelatinilyticus</name>
    <dbReference type="NCBI Taxonomy" id="372072"/>
    <lineage>
        <taxon>Bacteria</taxon>
        <taxon>Pseudomonadati</taxon>
        <taxon>Pseudomonadota</taxon>
        <taxon>Alphaproteobacteria</taxon>
        <taxon>Hyphomicrobiales</taxon>
        <taxon>Cohaesibacteraceae</taxon>
    </lineage>
</organism>
<dbReference type="PROSITE" id="PS51318">
    <property type="entry name" value="TAT"/>
    <property type="match status" value="1"/>
</dbReference>
<dbReference type="GO" id="GO:0008360">
    <property type="term" value="P:regulation of cell shape"/>
    <property type="evidence" value="ECO:0007669"/>
    <property type="project" value="UniProtKB-UniRule"/>
</dbReference>
<keyword evidence="8 9" id="KW-0961">Cell wall biogenesis/degradation</keyword>
<dbReference type="InterPro" id="IPR005490">
    <property type="entry name" value="LD_TPept_cat_dom"/>
</dbReference>
<dbReference type="GO" id="GO:0018104">
    <property type="term" value="P:peptidoglycan-protein cross-linking"/>
    <property type="evidence" value="ECO:0007669"/>
    <property type="project" value="TreeGrafter"/>
</dbReference>
<protein>
    <submittedName>
        <fullName evidence="11">Lipoprotein-anchoring transpeptidase ErfK/SrfK</fullName>
    </submittedName>
</protein>
<dbReference type="InterPro" id="IPR050979">
    <property type="entry name" value="LD-transpeptidase"/>
</dbReference>
<dbReference type="UniPathway" id="UPA00219"/>
<feature type="active site" description="Nucleophile" evidence="9">
    <location>
        <position position="202"/>
    </location>
</feature>
<dbReference type="PROSITE" id="PS51257">
    <property type="entry name" value="PROKAR_LIPOPROTEIN"/>
    <property type="match status" value="1"/>
</dbReference>
<keyword evidence="3" id="KW-0328">Glycosyltransferase</keyword>
<keyword evidence="6 9" id="KW-0133">Cell shape</keyword>
<feature type="active site" description="Proton donor/acceptor" evidence="9">
    <location>
        <position position="186"/>
    </location>
</feature>
<proteinExistence type="inferred from homology"/>
<dbReference type="GO" id="GO:0005576">
    <property type="term" value="C:extracellular region"/>
    <property type="evidence" value="ECO:0007669"/>
    <property type="project" value="TreeGrafter"/>
</dbReference>
<keyword evidence="7 9" id="KW-0573">Peptidoglycan synthesis</keyword>
<dbReference type="AlphaFoldDB" id="A0A285PEU9"/>
<dbReference type="FunFam" id="2.40.440.10:FF:000002">
    <property type="entry name" value="L,D-transpeptidase ErfK/SrfK"/>
    <property type="match status" value="1"/>
</dbReference>
<keyword evidence="11" id="KW-0449">Lipoprotein</keyword>
<dbReference type="GO" id="GO:0071555">
    <property type="term" value="P:cell wall organization"/>
    <property type="evidence" value="ECO:0007669"/>
    <property type="project" value="UniProtKB-UniRule"/>
</dbReference>
<evidence type="ECO:0000256" key="6">
    <source>
        <dbReference type="ARBA" id="ARBA00022960"/>
    </source>
</evidence>
<dbReference type="GO" id="GO:0071972">
    <property type="term" value="F:peptidoglycan L,D-transpeptidase activity"/>
    <property type="evidence" value="ECO:0007669"/>
    <property type="project" value="TreeGrafter"/>
</dbReference>
<name>A0A285PEU9_9HYPH</name>
<dbReference type="SUPFAM" id="SSF141523">
    <property type="entry name" value="L,D-transpeptidase catalytic domain-like"/>
    <property type="match status" value="1"/>
</dbReference>
<dbReference type="PROSITE" id="PS52029">
    <property type="entry name" value="LD_TPASE"/>
    <property type="match status" value="1"/>
</dbReference>
<dbReference type="Proteomes" id="UP000219439">
    <property type="component" value="Unassembled WGS sequence"/>
</dbReference>
<dbReference type="PANTHER" id="PTHR30582">
    <property type="entry name" value="L,D-TRANSPEPTIDASE"/>
    <property type="match status" value="1"/>
</dbReference>
<dbReference type="GO" id="GO:0016757">
    <property type="term" value="F:glycosyltransferase activity"/>
    <property type="evidence" value="ECO:0007669"/>
    <property type="project" value="UniProtKB-KW"/>
</dbReference>
<keyword evidence="12" id="KW-1185">Reference proteome</keyword>
<evidence type="ECO:0000256" key="3">
    <source>
        <dbReference type="ARBA" id="ARBA00022676"/>
    </source>
</evidence>
<evidence type="ECO:0000256" key="2">
    <source>
        <dbReference type="ARBA" id="ARBA00005992"/>
    </source>
</evidence>
<dbReference type="PANTHER" id="PTHR30582:SF24">
    <property type="entry name" value="L,D-TRANSPEPTIDASE ERFK_SRFK-RELATED"/>
    <property type="match status" value="1"/>
</dbReference>
<accession>A0A285PEU9</accession>
<evidence type="ECO:0000313" key="12">
    <source>
        <dbReference type="Proteomes" id="UP000219439"/>
    </source>
</evidence>
<dbReference type="InterPro" id="IPR006311">
    <property type="entry name" value="TAT_signal"/>
</dbReference>
<comment type="similarity">
    <text evidence="2">Belongs to the YkuD family.</text>
</comment>
<gene>
    <name evidence="11" type="ORF">SAMN06265368_3347</name>
</gene>